<dbReference type="GO" id="GO:0000124">
    <property type="term" value="C:SAGA complex"/>
    <property type="evidence" value="ECO:0007669"/>
    <property type="project" value="InterPro"/>
</dbReference>
<dbReference type="PANTHER" id="PTHR12264">
    <property type="entry name" value="TRANSCRIPTION INITIATION FACTOR TFIID SUBUNIT 12"/>
    <property type="match status" value="1"/>
</dbReference>
<evidence type="ECO:0000313" key="10">
    <source>
        <dbReference type="Proteomes" id="UP000092730"/>
    </source>
</evidence>
<dbReference type="OrthoDB" id="2193432at2759"/>
<feature type="region of interest" description="Disordered" evidence="6">
    <location>
        <begin position="122"/>
        <end position="267"/>
    </location>
</feature>
<evidence type="ECO:0000256" key="6">
    <source>
        <dbReference type="SAM" id="MobiDB-lite"/>
    </source>
</evidence>
<comment type="subcellular location">
    <subcellularLocation>
        <location evidence="1">Nucleus</location>
    </subcellularLocation>
</comment>
<dbReference type="Pfam" id="PF03847">
    <property type="entry name" value="TFIID_20kDa"/>
    <property type="match status" value="1"/>
</dbReference>
<organism evidence="8">
    <name type="scientific">Kwoniella bestiolae CBS 10118</name>
    <dbReference type="NCBI Taxonomy" id="1296100"/>
    <lineage>
        <taxon>Eukaryota</taxon>
        <taxon>Fungi</taxon>
        <taxon>Dikarya</taxon>
        <taxon>Basidiomycota</taxon>
        <taxon>Agaricomycotina</taxon>
        <taxon>Tremellomycetes</taxon>
        <taxon>Tremellales</taxon>
        <taxon>Cryptococcaceae</taxon>
        <taxon>Kwoniella</taxon>
    </lineage>
</organism>
<evidence type="ECO:0000313" key="8">
    <source>
        <dbReference type="EMBL" id="OCF22863.1"/>
    </source>
</evidence>
<feature type="compositionally biased region" description="Pro residues" evidence="6">
    <location>
        <begin position="1"/>
        <end position="12"/>
    </location>
</feature>
<feature type="region of interest" description="Disordered" evidence="6">
    <location>
        <begin position="318"/>
        <end position="345"/>
    </location>
</feature>
<dbReference type="InterPro" id="IPR009072">
    <property type="entry name" value="Histone-fold"/>
</dbReference>
<dbReference type="KEGG" id="kbi:30211608"/>
<dbReference type="GO" id="GO:0051123">
    <property type="term" value="P:RNA polymerase II preinitiation complex assembly"/>
    <property type="evidence" value="ECO:0007669"/>
    <property type="project" value="TreeGrafter"/>
</dbReference>
<dbReference type="SUPFAM" id="SSF47113">
    <property type="entry name" value="Histone-fold"/>
    <property type="match status" value="1"/>
</dbReference>
<proteinExistence type="inferred from homology"/>
<feature type="region of interest" description="Disordered" evidence="6">
    <location>
        <begin position="1"/>
        <end position="24"/>
    </location>
</feature>
<evidence type="ECO:0000256" key="4">
    <source>
        <dbReference type="ARBA" id="ARBA00023163"/>
    </source>
</evidence>
<evidence type="ECO:0000313" key="9">
    <source>
        <dbReference type="EMBL" id="WVW86371.1"/>
    </source>
</evidence>
<reference evidence="9" key="4">
    <citation type="submission" date="2024-02" db="EMBL/GenBank/DDBJ databases">
        <title>Comparative genomics of Cryptococcus and Kwoniella reveals pathogenesis evolution and contrasting modes of karyotype evolution via chromosome fusion or intercentromeric recombination.</title>
        <authorList>
            <person name="Coelho M.A."/>
            <person name="David-Palma M."/>
            <person name="Shea T."/>
            <person name="Bowers K."/>
            <person name="McGinley-Smith S."/>
            <person name="Mohammad A.W."/>
            <person name="Gnirke A."/>
            <person name="Yurkov A.M."/>
            <person name="Nowrousian M."/>
            <person name="Sun S."/>
            <person name="Cuomo C.A."/>
            <person name="Heitman J."/>
        </authorList>
    </citation>
    <scope>NUCLEOTIDE SEQUENCE</scope>
    <source>
        <strain evidence="9">CBS 10118</strain>
    </source>
</reference>
<name>A0A1B9FVS4_9TREE</name>
<feature type="compositionally biased region" description="Pro residues" evidence="6">
    <location>
        <begin position="367"/>
        <end position="383"/>
    </location>
</feature>
<dbReference type="InterPro" id="IPR003228">
    <property type="entry name" value="TFIID_TAF12_dom"/>
</dbReference>
<sequence>MSRPPSVPPGPSTPGGTTRPPGPQQSVMTINTIMHNLPNLFEMHAQGKLSTPQLTQLRQLMHTHFRQVIASSMAAGRPNPLLNLPPAIDPTMPFMGRPPLISKDAYSALIATTTQHLSDAMAQRAKGVAAQNQNQASQGSNITTTSTTNTPPTQPQVQSQTHAPPPIQHAPPPIQTTIPPRPPPPQQPVQSTITPNQPLAASSSTPTTIAPSQIPQGAVTSAGMAKSNSNPTSVPSPAPTASSISSATATGGRNAGTPNTNNSANTAIPAGILNYNTMRELMKLSPEQRTAWLRAEPGRMQAFNLSAKYWTSRTNANSNANANANVNNAAAGPSRTPQPSQQSQLPTTIAPKALLTPPIPQTLTAPAPAPAAAQPPAPVPAENPNPTTSQPQPDSEEKKEVPPAETKPGDTSKPEPSFIEEKKAATEDVSTQPSKEDITPTDASKSVAPPPADPALPSATANPQIDQPAGEAGTSSVPAFATALPDPKTFALKPPPPPPEPENVRRKRKCKEFIGELHPGMEMEYGVDEVIGEILDGLIDEGLKGATRLAKHRRSDKVELKDIAYFVDQCWGIENPGFDALGHTHRKTHIPPERERRRGRAVNPRAARMGQGRGRDEE</sequence>
<keyword evidence="4" id="KW-0804">Transcription</keyword>
<dbReference type="AlphaFoldDB" id="A0A1B9FVS4"/>
<feature type="compositionally biased region" description="Low complexity" evidence="6">
    <location>
        <begin position="188"/>
        <end position="216"/>
    </location>
</feature>
<feature type="region of interest" description="Disordered" evidence="6">
    <location>
        <begin position="358"/>
        <end position="508"/>
    </location>
</feature>
<dbReference type="InterPro" id="IPR037794">
    <property type="entry name" value="TAF12"/>
</dbReference>
<evidence type="ECO:0000256" key="5">
    <source>
        <dbReference type="ARBA" id="ARBA00023242"/>
    </source>
</evidence>
<reference evidence="8" key="1">
    <citation type="submission" date="2013-07" db="EMBL/GenBank/DDBJ databases">
        <title>The Genome Sequence of Cryptococcus bestiolae CBS10118.</title>
        <authorList>
            <consortium name="The Broad Institute Genome Sequencing Platform"/>
            <person name="Cuomo C."/>
            <person name="Litvintseva A."/>
            <person name="Chen Y."/>
            <person name="Heitman J."/>
            <person name="Sun S."/>
            <person name="Springer D."/>
            <person name="Dromer F."/>
            <person name="Young S.K."/>
            <person name="Zeng Q."/>
            <person name="Gargeya S."/>
            <person name="Fitzgerald M."/>
            <person name="Abouelleil A."/>
            <person name="Alvarado L."/>
            <person name="Berlin A.M."/>
            <person name="Chapman S.B."/>
            <person name="Dewar J."/>
            <person name="Goldberg J."/>
            <person name="Griggs A."/>
            <person name="Gujja S."/>
            <person name="Hansen M."/>
            <person name="Howarth C."/>
            <person name="Imamovic A."/>
            <person name="Larimer J."/>
            <person name="McCowan C."/>
            <person name="Murphy C."/>
            <person name="Pearson M."/>
            <person name="Priest M."/>
            <person name="Roberts A."/>
            <person name="Saif S."/>
            <person name="Shea T."/>
            <person name="Sykes S."/>
            <person name="Wortman J."/>
            <person name="Nusbaum C."/>
            <person name="Birren B."/>
        </authorList>
    </citation>
    <scope>NUCLEOTIDE SEQUENCE [LARGE SCALE GENOMIC DNA]</scope>
    <source>
        <strain evidence="8">CBS 10118</strain>
    </source>
</reference>
<feature type="compositionally biased region" description="Pro residues" evidence="6">
    <location>
        <begin position="163"/>
        <end position="187"/>
    </location>
</feature>
<feature type="compositionally biased region" description="Polar residues" evidence="6">
    <location>
        <begin position="256"/>
        <end position="266"/>
    </location>
</feature>
<keyword evidence="5" id="KW-0539">Nucleus</keyword>
<dbReference type="VEuPathDB" id="FungiDB:I302_07209"/>
<feature type="compositionally biased region" description="Low complexity" evidence="6">
    <location>
        <begin position="129"/>
        <end position="161"/>
    </location>
</feature>
<reference evidence="8" key="3">
    <citation type="submission" date="2014-01" db="EMBL/GenBank/DDBJ databases">
        <title>Evolution of pathogenesis and genome organization in the Tremellales.</title>
        <authorList>
            <person name="Cuomo C."/>
            <person name="Litvintseva A."/>
            <person name="Heitman J."/>
            <person name="Chen Y."/>
            <person name="Sun S."/>
            <person name="Springer D."/>
            <person name="Dromer F."/>
            <person name="Young S."/>
            <person name="Zeng Q."/>
            <person name="Chapman S."/>
            <person name="Gujja S."/>
            <person name="Saif S."/>
            <person name="Birren B."/>
        </authorList>
    </citation>
    <scope>NUCLEOTIDE SEQUENCE</scope>
    <source>
        <strain evidence="8">CBS 10118</strain>
    </source>
</reference>
<feature type="region of interest" description="Disordered" evidence="6">
    <location>
        <begin position="581"/>
        <end position="618"/>
    </location>
</feature>
<evidence type="ECO:0000256" key="1">
    <source>
        <dbReference type="ARBA" id="ARBA00004123"/>
    </source>
</evidence>
<dbReference type="Gene3D" id="1.10.20.10">
    <property type="entry name" value="Histone, subunit A"/>
    <property type="match status" value="1"/>
</dbReference>
<dbReference type="PANTHER" id="PTHR12264:SF21">
    <property type="entry name" value="TRANSCRIPTION INITIATION FACTOR TFIID SUBUNIT 12"/>
    <property type="match status" value="1"/>
</dbReference>
<dbReference type="GO" id="GO:0046982">
    <property type="term" value="F:protein heterodimerization activity"/>
    <property type="evidence" value="ECO:0007669"/>
    <property type="project" value="InterPro"/>
</dbReference>
<dbReference type="RefSeq" id="XP_019043933.1">
    <property type="nucleotide sequence ID" value="XM_019193810.1"/>
</dbReference>
<evidence type="ECO:0000259" key="7">
    <source>
        <dbReference type="Pfam" id="PF03847"/>
    </source>
</evidence>
<dbReference type="Proteomes" id="UP000092730">
    <property type="component" value="Chromosome 7"/>
</dbReference>
<comment type="similarity">
    <text evidence="2">Belongs to the TAF12 family.</text>
</comment>
<protein>
    <recommendedName>
        <fullName evidence="7">Transcription initiation factor TFIID subunit 12 domain-containing protein</fullName>
    </recommendedName>
</protein>
<feature type="compositionally biased region" description="Basic and acidic residues" evidence="6">
    <location>
        <begin position="395"/>
        <end position="426"/>
    </location>
</feature>
<keyword evidence="10" id="KW-1185">Reference proteome</keyword>
<dbReference type="GO" id="GO:0003677">
    <property type="term" value="F:DNA binding"/>
    <property type="evidence" value="ECO:0007669"/>
    <property type="project" value="TreeGrafter"/>
</dbReference>
<dbReference type="EMBL" id="KI894024">
    <property type="protein sequence ID" value="OCF22863.1"/>
    <property type="molecule type" value="Genomic_DNA"/>
</dbReference>
<gene>
    <name evidence="8" type="ORF">I302_07209</name>
    <name evidence="9" type="ORF">I302_108416</name>
</gene>
<evidence type="ECO:0000256" key="2">
    <source>
        <dbReference type="ARBA" id="ARBA00007530"/>
    </source>
</evidence>
<evidence type="ECO:0000256" key="3">
    <source>
        <dbReference type="ARBA" id="ARBA00023015"/>
    </source>
</evidence>
<dbReference type="GO" id="GO:0005669">
    <property type="term" value="C:transcription factor TFIID complex"/>
    <property type="evidence" value="ECO:0007669"/>
    <property type="project" value="InterPro"/>
</dbReference>
<feature type="compositionally biased region" description="Low complexity" evidence="6">
    <location>
        <begin position="227"/>
        <end position="250"/>
    </location>
</feature>
<feature type="domain" description="Transcription initiation factor TFIID subunit 12" evidence="7">
    <location>
        <begin position="507"/>
        <end position="572"/>
    </location>
</feature>
<dbReference type="EMBL" id="CP144547">
    <property type="protein sequence ID" value="WVW86371.1"/>
    <property type="molecule type" value="Genomic_DNA"/>
</dbReference>
<dbReference type="GO" id="GO:0017025">
    <property type="term" value="F:TBP-class protein binding"/>
    <property type="evidence" value="ECO:0007669"/>
    <property type="project" value="TreeGrafter"/>
</dbReference>
<accession>A0A1B9FVS4</accession>
<reference evidence="9" key="2">
    <citation type="submission" date="2013-07" db="EMBL/GenBank/DDBJ databases">
        <authorList>
            <consortium name="The Broad Institute Genome Sequencing Platform"/>
            <person name="Cuomo C."/>
            <person name="Litvintseva A."/>
            <person name="Chen Y."/>
            <person name="Heitman J."/>
            <person name="Sun S."/>
            <person name="Springer D."/>
            <person name="Dromer F."/>
            <person name="Young S.K."/>
            <person name="Zeng Q."/>
            <person name="Gargeya S."/>
            <person name="Fitzgerald M."/>
            <person name="Abouelleil A."/>
            <person name="Alvarado L."/>
            <person name="Berlin A.M."/>
            <person name="Chapman S.B."/>
            <person name="Dewar J."/>
            <person name="Goldberg J."/>
            <person name="Griggs A."/>
            <person name="Gujja S."/>
            <person name="Hansen M."/>
            <person name="Howarth C."/>
            <person name="Imamovic A."/>
            <person name="Larimer J."/>
            <person name="McCowan C."/>
            <person name="Murphy C."/>
            <person name="Pearson M."/>
            <person name="Priest M."/>
            <person name="Roberts A."/>
            <person name="Saif S."/>
            <person name="Shea T."/>
            <person name="Sykes S."/>
            <person name="Wortman J."/>
            <person name="Nusbaum C."/>
            <person name="Birren B."/>
        </authorList>
    </citation>
    <scope>NUCLEOTIDE SEQUENCE</scope>
    <source>
        <strain evidence="9">CBS 10118</strain>
    </source>
</reference>
<dbReference type="GeneID" id="30211608"/>
<keyword evidence="3" id="KW-0805">Transcription regulation</keyword>
<dbReference type="STRING" id="1296100.A0A1B9FVS4"/>